<dbReference type="InterPro" id="IPR001753">
    <property type="entry name" value="Enoyl-CoA_hydra/iso"/>
</dbReference>
<dbReference type="Pfam" id="PF00378">
    <property type="entry name" value="ECH_1"/>
    <property type="match status" value="1"/>
</dbReference>
<dbReference type="CDD" id="cd06558">
    <property type="entry name" value="crotonase-like"/>
    <property type="match status" value="1"/>
</dbReference>
<dbReference type="EMBL" id="JBBKZU010000002">
    <property type="protein sequence ID" value="MEJ8810397.1"/>
    <property type="molecule type" value="Genomic_DNA"/>
</dbReference>
<dbReference type="SUPFAM" id="SSF52096">
    <property type="entry name" value="ClpP/crotonase"/>
    <property type="match status" value="1"/>
</dbReference>
<sequence length="265" mass="27601">MSSSPVLLERSGQLAILTLDRPDRANALDLAMSEALIDAVAEVAQDVAQGVVRAVLVRANGRQFCAGGDIADFVAARGRLSEFLDRHIPPLHRAIHTLATLPVPVVSALNGPVGGGGIGLALAADIAIAAESMKLRGGYSAIGLTPDAGGSWFLARRVGAARAKEIFLTNEVLSARECLAMGAVSRVVADADLQAQALTLAETLARNATASLGRIKMLFDGVSRRTLEEQLDLEHQCMVASGPTADAAEGTLAFAEKRAPVFTGR</sequence>
<dbReference type="PROSITE" id="PS00166">
    <property type="entry name" value="ENOYL_COA_HYDRATASE"/>
    <property type="match status" value="1"/>
</dbReference>
<dbReference type="InterPro" id="IPR018376">
    <property type="entry name" value="Enoyl-CoA_hyd/isom_CS"/>
</dbReference>
<organism evidence="4 5">
    <name type="scientific">Variovorax ureilyticus</name>
    <dbReference type="NCBI Taxonomy" id="1836198"/>
    <lineage>
        <taxon>Bacteria</taxon>
        <taxon>Pseudomonadati</taxon>
        <taxon>Pseudomonadota</taxon>
        <taxon>Betaproteobacteria</taxon>
        <taxon>Burkholderiales</taxon>
        <taxon>Comamonadaceae</taxon>
        <taxon>Variovorax</taxon>
    </lineage>
</organism>
<dbReference type="PANTHER" id="PTHR11941">
    <property type="entry name" value="ENOYL-COA HYDRATASE-RELATED"/>
    <property type="match status" value="1"/>
</dbReference>
<dbReference type="InterPro" id="IPR029045">
    <property type="entry name" value="ClpP/crotonase-like_dom_sf"/>
</dbReference>
<evidence type="ECO:0000256" key="3">
    <source>
        <dbReference type="RuleBase" id="RU003707"/>
    </source>
</evidence>
<reference evidence="4 5" key="1">
    <citation type="submission" date="2024-03" db="EMBL/GenBank/DDBJ databases">
        <title>Novel species of the genus Variovorax.</title>
        <authorList>
            <person name="Liu Q."/>
            <person name="Xin Y.-H."/>
        </authorList>
    </citation>
    <scope>NUCLEOTIDE SEQUENCE [LARGE SCALE GENOMIC DNA]</scope>
    <source>
        <strain evidence="4 5">KACC 18899</strain>
    </source>
</reference>
<evidence type="ECO:0000313" key="5">
    <source>
        <dbReference type="Proteomes" id="UP001365846"/>
    </source>
</evidence>
<comment type="similarity">
    <text evidence="1 3">Belongs to the enoyl-CoA hydratase/isomerase family.</text>
</comment>
<evidence type="ECO:0000313" key="4">
    <source>
        <dbReference type="EMBL" id="MEJ8810397.1"/>
    </source>
</evidence>
<keyword evidence="2" id="KW-0456">Lyase</keyword>
<dbReference type="Gene3D" id="1.10.12.10">
    <property type="entry name" value="Lyase 2-enoyl-coa Hydratase, Chain A, domain 2"/>
    <property type="match status" value="1"/>
</dbReference>
<keyword evidence="5" id="KW-1185">Reference proteome</keyword>
<evidence type="ECO:0000256" key="1">
    <source>
        <dbReference type="ARBA" id="ARBA00005254"/>
    </source>
</evidence>
<protein>
    <submittedName>
        <fullName evidence="4">Enoyl-CoA hydratase-related protein</fullName>
    </submittedName>
</protein>
<comment type="caution">
    <text evidence="4">The sequence shown here is derived from an EMBL/GenBank/DDBJ whole genome shotgun (WGS) entry which is preliminary data.</text>
</comment>
<evidence type="ECO:0000256" key="2">
    <source>
        <dbReference type="ARBA" id="ARBA00023239"/>
    </source>
</evidence>
<accession>A0ABU8V9R0</accession>
<dbReference type="RefSeq" id="WP_340355721.1">
    <property type="nucleotide sequence ID" value="NZ_JBBKZU010000002.1"/>
</dbReference>
<dbReference type="InterPro" id="IPR014748">
    <property type="entry name" value="Enoyl-CoA_hydra_C"/>
</dbReference>
<dbReference type="PANTHER" id="PTHR11941:SF133">
    <property type="entry name" value="1,2-EPOXYPHENYLACETYL-COA ISOMERASE"/>
    <property type="match status" value="1"/>
</dbReference>
<proteinExistence type="inferred from homology"/>
<name>A0ABU8V9R0_9BURK</name>
<dbReference type="Proteomes" id="UP001365846">
    <property type="component" value="Unassembled WGS sequence"/>
</dbReference>
<gene>
    <name evidence="4" type="ORF">WKW77_04910</name>
</gene>
<dbReference type="Gene3D" id="3.90.226.10">
    <property type="entry name" value="2-enoyl-CoA Hydratase, Chain A, domain 1"/>
    <property type="match status" value="1"/>
</dbReference>